<dbReference type="GO" id="GO:0010124">
    <property type="term" value="P:phenylacetate catabolic process"/>
    <property type="evidence" value="ECO:0007669"/>
    <property type="project" value="InterPro"/>
</dbReference>
<dbReference type="InterPro" id="IPR007814">
    <property type="entry name" value="PaaA_PaaC"/>
</dbReference>
<dbReference type="Gene3D" id="1.20.1260.10">
    <property type="match status" value="1"/>
</dbReference>
<accession>U2FMZ8</accession>
<dbReference type="InterPro" id="IPR011882">
    <property type="entry name" value="PaaC"/>
</dbReference>
<protein>
    <submittedName>
        <fullName evidence="1">Phenylacetic acid degradation protein</fullName>
    </submittedName>
</protein>
<dbReference type="STRING" id="1033802.SSPSH_003623"/>
<dbReference type="InterPro" id="IPR052703">
    <property type="entry name" value="Aromatic_CoA_ox/epox"/>
</dbReference>
<keyword evidence="2" id="KW-1185">Reference proteome</keyword>
<proteinExistence type="predicted"/>
<sequence length="290" mass="31771">MPSLSDMNTDDVTKLADIAAAEQTHDAHVTNVETRPAFFEWLCRMGDTTLILGQRLSEWCGHGPALEEDIALTNTALDLIGHTQLWLGLAGEVENEGRSADQLAFLRDALKFRNVLLVEVPNGDMGVTTMRQFLFDAFHYELLQRLTESTSPRVAEIAAKALKEVSYHVERSTDLVVRLGDGTPESHDRMQQALDILWSYTGDMFVSDGVDATMAEAGIAPSPDTLREAWLARVEDVLDEATLNVPDNASCIPAARPANTRSIWATSCPICSFCSAPIRAPAGSRWRGAV</sequence>
<evidence type="ECO:0000313" key="1">
    <source>
        <dbReference type="EMBL" id="ERJ17579.1"/>
    </source>
</evidence>
<dbReference type="InterPro" id="IPR012347">
    <property type="entry name" value="Ferritin-like"/>
</dbReference>
<dbReference type="EMBL" id="AFNV02000034">
    <property type="protein sequence ID" value="ERJ17579.1"/>
    <property type="molecule type" value="Genomic_DNA"/>
</dbReference>
<name>U2FMZ8_9GAMM</name>
<dbReference type="Proteomes" id="UP000006242">
    <property type="component" value="Unassembled WGS sequence"/>
</dbReference>
<comment type="caution">
    <text evidence="1">The sequence shown here is derived from an EMBL/GenBank/DDBJ whole genome shotgun (WGS) entry which is preliminary data.</text>
</comment>
<dbReference type="NCBIfam" id="TIGR02158">
    <property type="entry name" value="PA_CoA_Oxy3"/>
    <property type="match status" value="1"/>
</dbReference>
<gene>
    <name evidence="1" type="primary">paaC</name>
    <name evidence="1" type="ORF">SSPSH_003623</name>
</gene>
<reference evidence="1 2" key="1">
    <citation type="journal article" date="2011" name="J. Bacteriol.">
        <title>Genome sequence of Salinisphaera shabanensis, a gammaproteobacterium from the harsh, variable environment of the brine-seawater interface of the Shaban Deep in the Red Sea.</title>
        <authorList>
            <person name="Antunes A."/>
            <person name="Alam I."/>
            <person name="Bajic V.B."/>
            <person name="Stingl U."/>
        </authorList>
    </citation>
    <scope>NUCLEOTIDE SEQUENCE [LARGE SCALE GENOMIC DNA]</scope>
    <source>
        <strain evidence="1 2">E1L3A</strain>
    </source>
</reference>
<dbReference type="PANTHER" id="PTHR30458:SF0">
    <property type="entry name" value="1,2-PHENYLACETYL-COA EPOXIDASE, SUBUNIT C"/>
    <property type="match status" value="1"/>
</dbReference>
<dbReference type="PANTHER" id="PTHR30458">
    <property type="entry name" value="PHENYLACETIC ACID DEGRADATION PROTEIN PAA"/>
    <property type="match status" value="1"/>
</dbReference>
<dbReference type="GO" id="GO:0005829">
    <property type="term" value="C:cytosol"/>
    <property type="evidence" value="ECO:0007669"/>
    <property type="project" value="TreeGrafter"/>
</dbReference>
<organism evidence="1 2">
    <name type="scientific">Salinisphaera shabanensis E1L3A</name>
    <dbReference type="NCBI Taxonomy" id="1033802"/>
    <lineage>
        <taxon>Bacteria</taxon>
        <taxon>Pseudomonadati</taxon>
        <taxon>Pseudomonadota</taxon>
        <taxon>Gammaproteobacteria</taxon>
        <taxon>Salinisphaerales</taxon>
        <taxon>Salinisphaeraceae</taxon>
        <taxon>Salinisphaera</taxon>
    </lineage>
</organism>
<dbReference type="eggNOG" id="COG3396">
    <property type="taxonomic scope" value="Bacteria"/>
</dbReference>
<dbReference type="SUPFAM" id="SSF47240">
    <property type="entry name" value="Ferritin-like"/>
    <property type="match status" value="1"/>
</dbReference>
<dbReference type="AlphaFoldDB" id="U2FMZ8"/>
<dbReference type="InterPro" id="IPR009078">
    <property type="entry name" value="Ferritin-like_SF"/>
</dbReference>
<reference evidence="1 2" key="2">
    <citation type="journal article" date="2013" name="PLoS ONE">
        <title>INDIGO - INtegrated Data Warehouse of MIcrobial GenOmes with Examples from the Red Sea Extremophiles.</title>
        <authorList>
            <person name="Alam I."/>
            <person name="Antunes A."/>
            <person name="Kamau A.A."/>
            <person name="Ba Alawi W."/>
            <person name="Kalkatawi M."/>
            <person name="Stingl U."/>
            <person name="Bajic V.B."/>
        </authorList>
    </citation>
    <scope>NUCLEOTIDE SEQUENCE [LARGE SCALE GENOMIC DNA]</scope>
    <source>
        <strain evidence="1 2">E1L3A</strain>
    </source>
</reference>
<evidence type="ECO:0000313" key="2">
    <source>
        <dbReference type="Proteomes" id="UP000006242"/>
    </source>
</evidence>
<dbReference type="Pfam" id="PF05138">
    <property type="entry name" value="PaaA_PaaC"/>
    <property type="match status" value="1"/>
</dbReference>